<dbReference type="Proteomes" id="UP000470246">
    <property type="component" value="Unassembled WGS sequence"/>
</dbReference>
<accession>A0A7K3VW09</accession>
<keyword evidence="7" id="KW-1185">Reference proteome</keyword>
<dbReference type="InterPro" id="IPR016161">
    <property type="entry name" value="Ald_DH/histidinol_DH"/>
</dbReference>
<dbReference type="InterPro" id="IPR015590">
    <property type="entry name" value="Aldehyde_DH_dom"/>
</dbReference>
<comment type="similarity">
    <text evidence="1 4">Belongs to the aldehyde dehydrogenase family.</text>
</comment>
<evidence type="ECO:0000256" key="3">
    <source>
        <dbReference type="PROSITE-ProRule" id="PRU10007"/>
    </source>
</evidence>
<dbReference type="SUPFAM" id="SSF53720">
    <property type="entry name" value="ALDH-like"/>
    <property type="match status" value="1"/>
</dbReference>
<protein>
    <submittedName>
        <fullName evidence="6">Aldehyde dehydrogenase family protein</fullName>
    </submittedName>
</protein>
<feature type="active site" evidence="3">
    <location>
        <position position="240"/>
    </location>
</feature>
<organism evidence="6 7">
    <name type="scientific">Geodermatophilus sabuli</name>
    <dbReference type="NCBI Taxonomy" id="1564158"/>
    <lineage>
        <taxon>Bacteria</taxon>
        <taxon>Bacillati</taxon>
        <taxon>Actinomycetota</taxon>
        <taxon>Actinomycetes</taxon>
        <taxon>Geodermatophilales</taxon>
        <taxon>Geodermatophilaceae</taxon>
        <taxon>Geodermatophilus</taxon>
    </lineage>
</organism>
<dbReference type="InterPro" id="IPR016160">
    <property type="entry name" value="Ald_DH_CS_CYS"/>
</dbReference>
<dbReference type="PROSITE" id="PS00687">
    <property type="entry name" value="ALDEHYDE_DEHYDR_GLU"/>
    <property type="match status" value="1"/>
</dbReference>
<evidence type="ECO:0000256" key="4">
    <source>
        <dbReference type="RuleBase" id="RU003345"/>
    </source>
</evidence>
<feature type="domain" description="Aldehyde dehydrogenase" evidence="5">
    <location>
        <begin position="17"/>
        <end position="463"/>
    </location>
</feature>
<dbReference type="EMBL" id="JAAGWF010000004">
    <property type="protein sequence ID" value="NEK56829.1"/>
    <property type="molecule type" value="Genomic_DNA"/>
</dbReference>
<evidence type="ECO:0000313" key="6">
    <source>
        <dbReference type="EMBL" id="NEK56829.1"/>
    </source>
</evidence>
<dbReference type="AlphaFoldDB" id="A0A7K3VW09"/>
<dbReference type="FunFam" id="3.40.309.10:FF:000009">
    <property type="entry name" value="Aldehyde dehydrogenase A"/>
    <property type="match status" value="1"/>
</dbReference>
<evidence type="ECO:0000256" key="2">
    <source>
        <dbReference type="ARBA" id="ARBA00023002"/>
    </source>
</evidence>
<reference evidence="6 7" key="1">
    <citation type="submission" date="2020-02" db="EMBL/GenBank/DDBJ databases">
        <title>Geodermatophilus sabuli CPCC 205279 I12A-02694.</title>
        <authorList>
            <person name="Jiang Z."/>
        </authorList>
    </citation>
    <scope>NUCLEOTIDE SEQUENCE [LARGE SCALE GENOMIC DNA]</scope>
    <source>
        <strain evidence="6 7">I12A-02694</strain>
    </source>
</reference>
<dbReference type="Pfam" id="PF00171">
    <property type="entry name" value="Aldedh"/>
    <property type="match status" value="1"/>
</dbReference>
<dbReference type="FunFam" id="3.40.605.10:FF:000007">
    <property type="entry name" value="NAD/NADP-dependent betaine aldehyde dehydrogenase"/>
    <property type="match status" value="1"/>
</dbReference>
<dbReference type="Gene3D" id="3.40.309.10">
    <property type="entry name" value="Aldehyde Dehydrogenase, Chain A, domain 2"/>
    <property type="match status" value="1"/>
</dbReference>
<gene>
    <name evidence="6" type="ORF">GCU56_02950</name>
</gene>
<name>A0A7K3VW09_9ACTN</name>
<dbReference type="InterPro" id="IPR016163">
    <property type="entry name" value="Ald_DH_C"/>
</dbReference>
<dbReference type="Gene3D" id="3.40.605.10">
    <property type="entry name" value="Aldehyde Dehydrogenase, Chain A, domain 1"/>
    <property type="match status" value="1"/>
</dbReference>
<dbReference type="PANTHER" id="PTHR11699">
    <property type="entry name" value="ALDEHYDE DEHYDROGENASE-RELATED"/>
    <property type="match status" value="1"/>
</dbReference>
<dbReference type="InterPro" id="IPR016162">
    <property type="entry name" value="Ald_DH_N"/>
</dbReference>
<dbReference type="InterPro" id="IPR044086">
    <property type="entry name" value="LUC3-like"/>
</dbReference>
<evidence type="ECO:0000256" key="1">
    <source>
        <dbReference type="ARBA" id="ARBA00009986"/>
    </source>
</evidence>
<evidence type="ECO:0000313" key="7">
    <source>
        <dbReference type="Proteomes" id="UP000470246"/>
    </source>
</evidence>
<proteinExistence type="inferred from homology"/>
<dbReference type="GO" id="GO:0016620">
    <property type="term" value="F:oxidoreductase activity, acting on the aldehyde or oxo group of donors, NAD or NADP as acceptor"/>
    <property type="evidence" value="ECO:0007669"/>
    <property type="project" value="InterPro"/>
</dbReference>
<evidence type="ECO:0000259" key="5">
    <source>
        <dbReference type="Pfam" id="PF00171"/>
    </source>
</evidence>
<dbReference type="CDD" id="cd07106">
    <property type="entry name" value="ALDH_AldA-AAD23400"/>
    <property type="match status" value="1"/>
</dbReference>
<dbReference type="PROSITE" id="PS00070">
    <property type="entry name" value="ALDEHYDE_DEHYDR_CYS"/>
    <property type="match status" value="1"/>
</dbReference>
<comment type="caution">
    <text evidence="6">The sequence shown here is derived from an EMBL/GenBank/DDBJ whole genome shotgun (WGS) entry which is preliminary data.</text>
</comment>
<keyword evidence="2 4" id="KW-0560">Oxidoreductase</keyword>
<dbReference type="InterPro" id="IPR029510">
    <property type="entry name" value="Ald_DH_CS_GLU"/>
</dbReference>
<sequence>MSGPRMTINGQVLPADSSFGVVNPATEGEFSRAPECSRKQLDAAMDAATRAVQLWRADDAARVAGLNAVADAVDEHASELADLLTAEQGKPLGAAHYEVSETTRWLRAAAALELPIETILDDGSARAELRRRPIGVVAAITPWNFPLLLAGWKLGPALRAGNTVVLKPSPYTPLATLRLGEIVNQVLPPGVINVVSGGDHLGAWMTSHPAVGKVSFTGSVATGKKVMASAADGLKRLTLELGGNDAAIVLDDANPEAIGRGLFWGGFINCGQICAGIKRIFVPEALHDDVVDVLAERARRVRVGPGTQEGVQMGPIQNHPQFERVRGLVAEALSDGASAAAGGAPLDGPGYFFPPTVLTGANEGMRIVDEEQFGPAIPVLTYRTLDEAVERANATPFGLSGSVWGSDLDRATEVAARLDTGTAFVNDHLALDPCLPFGGSKQSGLGVENGPWGLDEFTQLQVVHRPAA</sequence>